<name>A0A0R0A8L8_9GAMM</name>
<dbReference type="OrthoDB" id="6053315at2"/>
<keyword evidence="2" id="KW-1185">Reference proteome</keyword>
<dbReference type="Proteomes" id="UP000050836">
    <property type="component" value="Unassembled WGS sequence"/>
</dbReference>
<dbReference type="EMBL" id="LLXS01000050">
    <property type="protein sequence ID" value="KRG38866.1"/>
    <property type="molecule type" value="Genomic_DNA"/>
</dbReference>
<protein>
    <submittedName>
        <fullName evidence="1">Uncharacterized protein</fullName>
    </submittedName>
</protein>
<dbReference type="AlphaFoldDB" id="A0A0R0A8L8"/>
<evidence type="ECO:0000313" key="1">
    <source>
        <dbReference type="EMBL" id="KRG38866.1"/>
    </source>
</evidence>
<gene>
    <name evidence="1" type="ORF">ARC78_15105</name>
</gene>
<evidence type="ECO:0000313" key="2">
    <source>
        <dbReference type="Proteomes" id="UP000050836"/>
    </source>
</evidence>
<organism evidence="1 2">
    <name type="scientific">Stenotrophomonas pictorum JCM 9942</name>
    <dbReference type="NCBI Taxonomy" id="1236960"/>
    <lineage>
        <taxon>Bacteria</taxon>
        <taxon>Pseudomonadati</taxon>
        <taxon>Pseudomonadota</taxon>
        <taxon>Gammaproteobacteria</taxon>
        <taxon>Lysobacterales</taxon>
        <taxon>Lysobacteraceae</taxon>
        <taxon>Stenotrophomonas</taxon>
    </lineage>
</organism>
<sequence length="167" mass="18129">MSHERDPLELLARMLVGGGYKVPVEGRGTVVPLTGADVAGALAYMDDKLAQRAAKAVAIRADGQELAALALLAFDPVQRALEQSRVTGLDMSSAADRHRLRLIIHAAVVEMVWPERKQATAVLARQVKMRGATYVRIHTVALRALEEALHDGRVEFRKRLFGDLGGG</sequence>
<reference evidence="1 2" key="1">
    <citation type="submission" date="2015-10" db="EMBL/GenBank/DDBJ databases">
        <title>Genome sequencing and analysis of members of genus Stenotrophomonas.</title>
        <authorList>
            <person name="Patil P.P."/>
            <person name="Midha S."/>
            <person name="Patil P.B."/>
        </authorList>
    </citation>
    <scope>NUCLEOTIDE SEQUENCE [LARGE SCALE GENOMIC DNA]</scope>
    <source>
        <strain evidence="1 2">JCM 9942</strain>
    </source>
</reference>
<accession>A0A0R0A8L8</accession>
<proteinExistence type="predicted"/>
<dbReference type="RefSeq" id="WP_054658917.1">
    <property type="nucleotide sequence ID" value="NZ_BAZI01000118.1"/>
</dbReference>
<comment type="caution">
    <text evidence="1">The sequence shown here is derived from an EMBL/GenBank/DDBJ whole genome shotgun (WGS) entry which is preliminary data.</text>
</comment>